<dbReference type="PROSITE" id="PS50977">
    <property type="entry name" value="HTH_TETR_2"/>
    <property type="match status" value="1"/>
</dbReference>
<feature type="domain" description="HTH tetR-type" evidence="5">
    <location>
        <begin position="6"/>
        <end position="66"/>
    </location>
</feature>
<dbReference type="Pfam" id="PF00440">
    <property type="entry name" value="TetR_N"/>
    <property type="match status" value="1"/>
</dbReference>
<dbReference type="PANTHER" id="PTHR47506:SF6">
    <property type="entry name" value="HTH-TYPE TRANSCRIPTIONAL REPRESSOR NEMR"/>
    <property type="match status" value="1"/>
</dbReference>
<dbReference type="SUPFAM" id="SSF46689">
    <property type="entry name" value="Homeodomain-like"/>
    <property type="match status" value="1"/>
</dbReference>
<dbReference type="OrthoDB" id="9809994at2"/>
<dbReference type="SUPFAM" id="SSF48498">
    <property type="entry name" value="Tetracyclin repressor-like, C-terminal domain"/>
    <property type="match status" value="1"/>
</dbReference>
<organism evidence="6 7">
    <name type="scientific">Sulfuritortus calidifontis</name>
    <dbReference type="NCBI Taxonomy" id="1914471"/>
    <lineage>
        <taxon>Bacteria</taxon>
        <taxon>Pseudomonadati</taxon>
        <taxon>Pseudomonadota</taxon>
        <taxon>Betaproteobacteria</taxon>
        <taxon>Nitrosomonadales</taxon>
        <taxon>Thiobacillaceae</taxon>
        <taxon>Sulfuritortus</taxon>
    </lineage>
</organism>
<accession>A0A4R3JWR1</accession>
<dbReference type="AlphaFoldDB" id="A0A4R3JWR1"/>
<dbReference type="InterPro" id="IPR001647">
    <property type="entry name" value="HTH_TetR"/>
</dbReference>
<evidence type="ECO:0000256" key="3">
    <source>
        <dbReference type="ARBA" id="ARBA00023163"/>
    </source>
</evidence>
<keyword evidence="2 4" id="KW-0238">DNA-binding</keyword>
<feature type="DNA-binding region" description="H-T-H motif" evidence="4">
    <location>
        <begin position="29"/>
        <end position="48"/>
    </location>
</feature>
<evidence type="ECO:0000259" key="5">
    <source>
        <dbReference type="PROSITE" id="PS50977"/>
    </source>
</evidence>
<dbReference type="PRINTS" id="PR00455">
    <property type="entry name" value="HTHTETR"/>
</dbReference>
<gene>
    <name evidence="6" type="ORF">EDC61_104117</name>
</gene>
<proteinExistence type="predicted"/>
<name>A0A4R3JWR1_9PROT</name>
<evidence type="ECO:0000313" key="6">
    <source>
        <dbReference type="EMBL" id="TCS72703.1"/>
    </source>
</evidence>
<dbReference type="PANTHER" id="PTHR47506">
    <property type="entry name" value="TRANSCRIPTIONAL REGULATORY PROTEIN"/>
    <property type="match status" value="1"/>
</dbReference>
<keyword evidence="1" id="KW-0805">Transcription regulation</keyword>
<dbReference type="Proteomes" id="UP000295135">
    <property type="component" value="Unassembled WGS sequence"/>
</dbReference>
<dbReference type="InterPro" id="IPR009057">
    <property type="entry name" value="Homeodomain-like_sf"/>
</dbReference>
<dbReference type="EMBL" id="SLZY01000004">
    <property type="protein sequence ID" value="TCS72703.1"/>
    <property type="molecule type" value="Genomic_DNA"/>
</dbReference>
<keyword evidence="3" id="KW-0804">Transcription</keyword>
<evidence type="ECO:0000256" key="4">
    <source>
        <dbReference type="PROSITE-ProRule" id="PRU00335"/>
    </source>
</evidence>
<dbReference type="GO" id="GO:0003677">
    <property type="term" value="F:DNA binding"/>
    <property type="evidence" value="ECO:0007669"/>
    <property type="project" value="UniProtKB-UniRule"/>
</dbReference>
<evidence type="ECO:0000256" key="1">
    <source>
        <dbReference type="ARBA" id="ARBA00023015"/>
    </source>
</evidence>
<evidence type="ECO:0000256" key="2">
    <source>
        <dbReference type="ARBA" id="ARBA00023125"/>
    </source>
</evidence>
<dbReference type="Gene3D" id="1.10.357.10">
    <property type="entry name" value="Tetracycline Repressor, domain 2"/>
    <property type="match status" value="1"/>
</dbReference>
<dbReference type="InterPro" id="IPR036271">
    <property type="entry name" value="Tet_transcr_reg_TetR-rel_C_sf"/>
</dbReference>
<comment type="caution">
    <text evidence="6">The sequence shown here is derived from an EMBL/GenBank/DDBJ whole genome shotgun (WGS) entry which is preliminary data.</text>
</comment>
<reference evidence="6 7" key="1">
    <citation type="submission" date="2019-03" db="EMBL/GenBank/DDBJ databases">
        <title>Genomic Encyclopedia of Type Strains, Phase IV (KMG-IV): sequencing the most valuable type-strain genomes for metagenomic binning, comparative biology and taxonomic classification.</title>
        <authorList>
            <person name="Goeker M."/>
        </authorList>
    </citation>
    <scope>NUCLEOTIDE SEQUENCE [LARGE SCALE GENOMIC DNA]</scope>
    <source>
        <strain evidence="6 7">DSM 103923</strain>
    </source>
</reference>
<evidence type="ECO:0000313" key="7">
    <source>
        <dbReference type="Proteomes" id="UP000295135"/>
    </source>
</evidence>
<sequence length="211" mass="23891">MSSKGEKTRSDIIEAAQNLFYHQGYHFTSFSDIVDSAGILRGNIYHYFKTKDDILAAVIDQHLARFTAMLEGWEKELREPRARLIRFTEMLIGRQDDLVHYGCPVGTLTGELGKTADTHNPAKPLFDLFLQWLARQFEALGYGREADTLALHLLGRSQGITVMTHVYRDPKLLKREVTLLQGWLTGLEPPRVKAAARPARARTRSGTERPA</sequence>
<keyword evidence="7" id="KW-1185">Reference proteome</keyword>
<protein>
    <submittedName>
        <fullName evidence="6">TetR family transcriptional regulator</fullName>
    </submittedName>
</protein>